<feature type="compositionally biased region" description="Polar residues" evidence="2">
    <location>
        <begin position="267"/>
        <end position="279"/>
    </location>
</feature>
<dbReference type="PANTHER" id="PTHR11102:SF160">
    <property type="entry name" value="ERAD-ASSOCIATED E3 UBIQUITIN-PROTEIN LIGASE COMPONENT HRD3"/>
    <property type="match status" value="1"/>
</dbReference>
<dbReference type="InterPro" id="IPR011990">
    <property type="entry name" value="TPR-like_helical_dom_sf"/>
</dbReference>
<protein>
    <submittedName>
        <fullName evidence="5">J domain-containing protein</fullName>
    </submittedName>
</protein>
<evidence type="ECO:0000313" key="6">
    <source>
        <dbReference type="Proteomes" id="UP000268973"/>
    </source>
</evidence>
<dbReference type="EMBL" id="RXZH01000008">
    <property type="protein sequence ID" value="RTZ14421.1"/>
    <property type="molecule type" value="Genomic_DNA"/>
</dbReference>
<evidence type="ECO:0000256" key="2">
    <source>
        <dbReference type="SAM" id="MobiDB-lite"/>
    </source>
</evidence>
<dbReference type="InterPro" id="IPR006597">
    <property type="entry name" value="Sel1-like"/>
</dbReference>
<dbReference type="InterPro" id="IPR036869">
    <property type="entry name" value="J_dom_sf"/>
</dbReference>
<dbReference type="RefSeq" id="WP_126575336.1">
    <property type="nucleotide sequence ID" value="NZ_RXZH01000008.1"/>
</dbReference>
<reference evidence="5 6" key="1">
    <citation type="submission" date="2018-12" db="EMBL/GenBank/DDBJ databases">
        <title>Vibrio sp. isolated from China Sea.</title>
        <authorList>
            <person name="Li Y."/>
        </authorList>
    </citation>
    <scope>NUCLEOTIDE SEQUENCE [LARGE SCALE GENOMIC DNA]</scope>
    <source>
        <strain evidence="5 6">BEI207</strain>
    </source>
</reference>
<evidence type="ECO:0000256" key="1">
    <source>
        <dbReference type="ARBA" id="ARBA00023186"/>
    </source>
</evidence>
<keyword evidence="3" id="KW-1133">Transmembrane helix</keyword>
<accession>A0A432CVX0</accession>
<dbReference type="InterPro" id="IPR001623">
    <property type="entry name" value="DnaJ_domain"/>
</dbReference>
<keyword evidence="1" id="KW-0143">Chaperone</keyword>
<gene>
    <name evidence="5" type="ORF">EJ063_16025</name>
</gene>
<feature type="chain" id="PRO_5019381936" evidence="4">
    <location>
        <begin position="18"/>
        <end position="348"/>
    </location>
</feature>
<feature type="region of interest" description="Disordered" evidence="2">
    <location>
        <begin position="263"/>
        <end position="285"/>
    </location>
</feature>
<dbReference type="Gene3D" id="1.10.287.110">
    <property type="entry name" value="DnaJ domain"/>
    <property type="match status" value="1"/>
</dbReference>
<dbReference type="SUPFAM" id="SSF81901">
    <property type="entry name" value="HCP-like"/>
    <property type="match status" value="1"/>
</dbReference>
<keyword evidence="4" id="KW-0732">Signal</keyword>
<evidence type="ECO:0000256" key="3">
    <source>
        <dbReference type="SAM" id="Phobius"/>
    </source>
</evidence>
<sequence length="348" mass="39410">MRLLSTLLLLVSTTSYAQSIQELTESAQNQNIHAQFQLAQRYELGDGVEASESEAFYWYEQAALNGNHNASIHVGQGYLWGKGTKADPENAIFWLSKAASEGSTQAPSLLGKLYEDLNTPANNLDLAELWYQEAMRFDPNAEERYAKVLEQQFNNRRAKQVAAIDQLEVAFDTSDIEVSPKARSLESSTASYNMTIYGLLATLLLTTVAVVWLMRKNHRLKSASSESDLSTQQRYTKLERELKRRDEQLKQQKRQLESMYRHIKKQQVASAQQPQNSPQKAEPAAQDKPLTLACALFGFSPSTIPDEKQIKARYKQLSKIYHPDLKGSDAEMKRLNQALKLIVKHVNK</sequence>
<keyword evidence="3" id="KW-0812">Transmembrane</keyword>
<feature type="transmembrane region" description="Helical" evidence="3">
    <location>
        <begin position="194"/>
        <end position="214"/>
    </location>
</feature>
<dbReference type="Gene3D" id="1.25.40.10">
    <property type="entry name" value="Tetratricopeptide repeat domain"/>
    <property type="match status" value="1"/>
</dbReference>
<dbReference type="OrthoDB" id="5906522at2"/>
<dbReference type="InterPro" id="IPR050767">
    <property type="entry name" value="Sel1_AlgK"/>
</dbReference>
<dbReference type="SUPFAM" id="SSF46565">
    <property type="entry name" value="Chaperone J-domain"/>
    <property type="match status" value="1"/>
</dbReference>
<dbReference type="PANTHER" id="PTHR11102">
    <property type="entry name" value="SEL-1-LIKE PROTEIN"/>
    <property type="match status" value="1"/>
</dbReference>
<dbReference type="Pfam" id="PF08238">
    <property type="entry name" value="Sel1"/>
    <property type="match status" value="2"/>
</dbReference>
<feature type="signal peptide" evidence="4">
    <location>
        <begin position="1"/>
        <end position="17"/>
    </location>
</feature>
<keyword evidence="3" id="KW-0472">Membrane</keyword>
<name>A0A432CVX0_9VIBR</name>
<keyword evidence="6" id="KW-1185">Reference proteome</keyword>
<evidence type="ECO:0000313" key="5">
    <source>
        <dbReference type="EMBL" id="RTZ14421.1"/>
    </source>
</evidence>
<dbReference type="Proteomes" id="UP000268973">
    <property type="component" value="Unassembled WGS sequence"/>
</dbReference>
<organism evidence="5 6">
    <name type="scientific">Vibrio aquaticus</name>
    <dbReference type="NCBI Taxonomy" id="2496559"/>
    <lineage>
        <taxon>Bacteria</taxon>
        <taxon>Pseudomonadati</taxon>
        <taxon>Pseudomonadota</taxon>
        <taxon>Gammaproteobacteria</taxon>
        <taxon>Vibrionales</taxon>
        <taxon>Vibrionaceae</taxon>
        <taxon>Vibrio</taxon>
    </lineage>
</organism>
<proteinExistence type="predicted"/>
<comment type="caution">
    <text evidence="5">The sequence shown here is derived from an EMBL/GenBank/DDBJ whole genome shotgun (WGS) entry which is preliminary data.</text>
</comment>
<dbReference type="AlphaFoldDB" id="A0A432CVX0"/>
<dbReference type="CDD" id="cd06257">
    <property type="entry name" value="DnaJ"/>
    <property type="match status" value="1"/>
</dbReference>
<evidence type="ECO:0000256" key="4">
    <source>
        <dbReference type="SAM" id="SignalP"/>
    </source>
</evidence>
<dbReference type="SMART" id="SM00671">
    <property type="entry name" value="SEL1"/>
    <property type="match status" value="3"/>
</dbReference>